<proteinExistence type="predicted"/>
<accession>A0ABU5P8M0</accession>
<keyword evidence="2" id="KW-1185">Reference proteome</keyword>
<dbReference type="RefSeq" id="WP_322949046.1">
    <property type="nucleotide sequence ID" value="NZ_JAYEET010000031.1"/>
</dbReference>
<comment type="caution">
    <text evidence="1">The sequence shown here is derived from an EMBL/GenBank/DDBJ whole genome shotgun (WGS) entry which is preliminary data.</text>
</comment>
<name>A0ABU5P8M0_9PSED</name>
<evidence type="ECO:0000313" key="1">
    <source>
        <dbReference type="EMBL" id="MEA1606025.1"/>
    </source>
</evidence>
<organism evidence="1 2">
    <name type="scientific">Pseudomonas spirodelae</name>
    <dbReference type="NCBI Taxonomy" id="3101751"/>
    <lineage>
        <taxon>Bacteria</taxon>
        <taxon>Pseudomonadati</taxon>
        <taxon>Pseudomonadota</taxon>
        <taxon>Gammaproteobacteria</taxon>
        <taxon>Pseudomonadales</taxon>
        <taxon>Pseudomonadaceae</taxon>
        <taxon>Pseudomonas</taxon>
    </lineage>
</organism>
<dbReference type="Proteomes" id="UP001292571">
    <property type="component" value="Unassembled WGS sequence"/>
</dbReference>
<sequence length="440" mass="49667">MTVRLEFATQDPQEIELAKRYWAMDEDGVYLERVADLLPFREVNQSGALAKYVRQFCRAYDENQVCHVCNGEMRISGRSEAKKFPQRSSRPCGNCQELQREEEEKRVAANRAELEARLTPYIARARNEVICYADLPDDSVLILQAIEALIGPRLLAGTFSRGDCADLTPMGADDFIDRLYGQGVLVDDPSAADPNVYYLQDGQLWHKKAFTRYFLPPDTNMGRGEEAFIVLRDREFTDVEALTNLWLDYSAADVMRYLHYQCSMHGQDLSPEAIEKIEGAVRHGLRRYSVAQMWFIMWKVSKDAAALASRPYYSRESAAATIPTKIRKQLEIADQGSVPRNEWTRPEPHISGSLGMVFNALFGLDEYSKGADVLELFASLGSQGREDIELSELAATFMKVTLYGENSLPALEAFANMIRAGLSTEDALLEAINRHPALFE</sequence>
<gene>
    <name evidence="1" type="ORF">SOP97_09390</name>
</gene>
<reference evidence="1 2" key="1">
    <citation type="submission" date="2023-12" db="EMBL/GenBank/DDBJ databases">
        <title>Pseudomonas sp. T5W1.</title>
        <authorList>
            <person name="Maltman C."/>
        </authorList>
    </citation>
    <scope>NUCLEOTIDE SEQUENCE [LARGE SCALE GENOMIC DNA]</scope>
    <source>
        <strain evidence="1 2">T5W1</strain>
    </source>
</reference>
<evidence type="ECO:0000313" key="2">
    <source>
        <dbReference type="Proteomes" id="UP001292571"/>
    </source>
</evidence>
<protein>
    <submittedName>
        <fullName evidence="1">Uncharacterized protein</fullName>
    </submittedName>
</protein>
<dbReference type="EMBL" id="JAYEET010000031">
    <property type="protein sequence ID" value="MEA1606025.1"/>
    <property type="molecule type" value="Genomic_DNA"/>
</dbReference>